<reference evidence="2" key="1">
    <citation type="submission" date="2010-07" db="EMBL/GenBank/DDBJ databases">
        <authorList>
            <consortium name="CONSOLIDER consortium CSD2007-00005"/>
            <person name="Guazzaroni M.-E."/>
            <person name="Richter M."/>
            <person name="Garcia-Salamanca A."/>
            <person name="Yarza P."/>
            <person name="Ferrer M."/>
        </authorList>
    </citation>
    <scope>NUCLEOTIDE SEQUENCE</scope>
</reference>
<evidence type="ECO:0000256" key="1">
    <source>
        <dbReference type="SAM" id="MobiDB-lite"/>
    </source>
</evidence>
<dbReference type="EMBL" id="ADZX01000591">
    <property type="protein sequence ID" value="EFK96004.1"/>
    <property type="molecule type" value="Genomic_DNA"/>
</dbReference>
<dbReference type="AlphaFoldDB" id="D9PKA5"/>
<feature type="non-terminal residue" evidence="2">
    <location>
        <position position="57"/>
    </location>
</feature>
<name>D9PKA5_9ZZZZ</name>
<gene>
    <name evidence="2" type="ORF">LDC_1970</name>
</gene>
<sequence length="57" mass="5980">MSRAMRSASSSVCTSPFDPGSTGTPEARASSRAEALSPIFSMALTDGPMKAMSRLRQ</sequence>
<organism evidence="2">
    <name type="scientific">sediment metagenome</name>
    <dbReference type="NCBI Taxonomy" id="749907"/>
    <lineage>
        <taxon>unclassified sequences</taxon>
        <taxon>metagenomes</taxon>
        <taxon>ecological metagenomes</taxon>
    </lineage>
</organism>
<feature type="compositionally biased region" description="Low complexity" evidence="1">
    <location>
        <begin position="26"/>
        <end position="35"/>
    </location>
</feature>
<comment type="caution">
    <text evidence="2">The sequence shown here is derived from an EMBL/GenBank/DDBJ whole genome shotgun (WGS) entry which is preliminary data.</text>
</comment>
<feature type="region of interest" description="Disordered" evidence="1">
    <location>
        <begin position="1"/>
        <end position="41"/>
    </location>
</feature>
<feature type="compositionally biased region" description="Low complexity" evidence="1">
    <location>
        <begin position="1"/>
        <end position="11"/>
    </location>
</feature>
<proteinExistence type="predicted"/>
<evidence type="ECO:0000313" key="2">
    <source>
        <dbReference type="EMBL" id="EFK96004.1"/>
    </source>
</evidence>
<accession>D9PKA5</accession>
<reference evidence="2" key="2">
    <citation type="journal article" date="2011" name="Microb. Ecol.">
        <title>Taxonomic and Functional Metagenomic Profiling of the Microbial Community in the Anoxic Sediment of a Sub-saline Shallow Lake (Laguna de Carrizo, Central Spain).</title>
        <authorList>
            <person name="Ferrer M."/>
            <person name="Guazzaroni M.E."/>
            <person name="Richter M."/>
            <person name="Garcia-Salamanca A."/>
            <person name="Yarza P."/>
            <person name="Suarez-Suarez A."/>
            <person name="Solano J."/>
            <person name="Alcaide M."/>
            <person name="van Dillewijn P."/>
            <person name="Molina-Henares M.A."/>
            <person name="Lopez-Cortes N."/>
            <person name="Al-Ramahi Y."/>
            <person name="Guerrero C."/>
            <person name="Acosta A."/>
            <person name="de Eugenio L.I."/>
            <person name="Martinez V."/>
            <person name="Marques S."/>
            <person name="Rojo F."/>
            <person name="Santero E."/>
            <person name="Genilloud O."/>
            <person name="Perez-Perez J."/>
            <person name="Rossello-Mora R."/>
            <person name="Ramos J.L."/>
        </authorList>
    </citation>
    <scope>NUCLEOTIDE SEQUENCE</scope>
</reference>
<protein>
    <submittedName>
        <fullName evidence="2">Uncharacterized protein</fullName>
    </submittedName>
</protein>